<dbReference type="RefSeq" id="WP_006603645.1">
    <property type="nucleotide sequence ID" value="NZ_CP072931.1"/>
</dbReference>
<proteinExistence type="predicted"/>
<dbReference type="OrthoDB" id="4211188at2"/>
<name>J2K2T9_9ACTN</name>
<reference evidence="1" key="1">
    <citation type="journal article" date="2012" name="J. Bacteriol.">
        <title>Genome Sequence of Streptomyces auratus Strain AGR0001, a Phoslactomycin-Producing Actinomycete.</title>
        <authorList>
            <person name="Han X."/>
            <person name="Li M."/>
            <person name="Ding Z."/>
            <person name="Zhao J."/>
            <person name="Ji K."/>
            <person name="Wen M."/>
            <person name="Lu T."/>
        </authorList>
    </citation>
    <scope>NUCLEOTIDE SEQUENCE [LARGE SCALE GENOMIC DNA]</scope>
    <source>
        <strain evidence="1">AGR0001</strain>
    </source>
</reference>
<dbReference type="PATRIC" id="fig|1160718.3.peg.2100"/>
<reference evidence="2" key="2">
    <citation type="submission" date="2021-04" db="EMBL/GenBank/DDBJ databases">
        <authorList>
            <person name="Wen M.-L."/>
            <person name="Han X.-L."/>
            <person name="Xiong J."/>
        </authorList>
    </citation>
    <scope>NUCLEOTIDE SEQUENCE</scope>
    <source>
        <strain evidence="2">AGR0001</strain>
    </source>
</reference>
<accession>J2K2T9</accession>
<evidence type="ECO:0000313" key="2">
    <source>
        <dbReference type="EMBL" id="QTZ93668.1"/>
    </source>
</evidence>
<organism evidence="1">
    <name type="scientific">Streptomyces auratus AGR0001</name>
    <dbReference type="NCBI Taxonomy" id="1160718"/>
    <lineage>
        <taxon>Bacteria</taxon>
        <taxon>Bacillati</taxon>
        <taxon>Actinomycetota</taxon>
        <taxon>Actinomycetes</taxon>
        <taxon>Kitasatosporales</taxon>
        <taxon>Streptomycetaceae</taxon>
        <taxon>Streptomyces</taxon>
    </lineage>
</organism>
<evidence type="ECO:0000313" key="3">
    <source>
        <dbReference type="Proteomes" id="UP000009036"/>
    </source>
</evidence>
<evidence type="ECO:0000313" key="1">
    <source>
        <dbReference type="EMBL" id="EJJ07093.1"/>
    </source>
</evidence>
<dbReference type="STRING" id="1160718.SU9_10389"/>
<gene>
    <name evidence="2" type="ORF">SU9_021255</name>
    <name evidence="1" type="ORF">SU9_10389</name>
</gene>
<dbReference type="Proteomes" id="UP000009036">
    <property type="component" value="Chromosome"/>
</dbReference>
<dbReference type="EMBL" id="AJGV01000068">
    <property type="protein sequence ID" value="EJJ07093.1"/>
    <property type="molecule type" value="Genomic_DNA"/>
</dbReference>
<dbReference type="AlphaFoldDB" id="J2K2T9"/>
<protein>
    <submittedName>
        <fullName evidence="1">Uncharacterized protein</fullName>
    </submittedName>
</protein>
<sequence>MSNPNKSRGTAWETAIVRYLNEVLGVPLAESGAPKFGARHLLPIRRKVQTGQHDTGDIDAYPFVLEAKDEKTHRFSAYVEQANREAANAAVPYGAAVVKRRGKNVRHGYVVMDLETFGRLLKDGRRG</sequence>
<dbReference type="EMBL" id="CP072931">
    <property type="protein sequence ID" value="QTZ93668.1"/>
    <property type="molecule type" value="Genomic_DNA"/>
</dbReference>
<keyword evidence="3" id="KW-1185">Reference proteome</keyword>
<dbReference type="KEGG" id="sauh:SU9_021255"/>
<dbReference type="HOGENOM" id="CLU_1969221_0_0_11"/>
<dbReference type="eggNOG" id="ENOG5031TH5">
    <property type="taxonomic scope" value="Bacteria"/>
</dbReference>